<dbReference type="EMBL" id="FNEM01000001">
    <property type="protein sequence ID" value="SDI32922.1"/>
    <property type="molecule type" value="Genomic_DNA"/>
</dbReference>
<dbReference type="NCBIfam" id="TIGR01730">
    <property type="entry name" value="RND_mfp"/>
    <property type="match status" value="1"/>
</dbReference>
<dbReference type="InterPro" id="IPR006143">
    <property type="entry name" value="RND_pump_MFP"/>
</dbReference>
<proteinExistence type="inferred from homology"/>
<evidence type="ECO:0000259" key="2">
    <source>
        <dbReference type="Pfam" id="PF25876"/>
    </source>
</evidence>
<feature type="domain" description="CusB-like beta-barrel" evidence="4">
    <location>
        <begin position="203"/>
        <end position="273"/>
    </location>
</feature>
<dbReference type="FunFam" id="2.40.30.170:FF:000010">
    <property type="entry name" value="Efflux RND transporter periplasmic adaptor subunit"/>
    <property type="match status" value="1"/>
</dbReference>
<evidence type="ECO:0000313" key="5">
    <source>
        <dbReference type="EMBL" id="SDI32922.1"/>
    </source>
</evidence>
<dbReference type="Pfam" id="PF25954">
    <property type="entry name" value="Beta-barrel_RND_2"/>
    <property type="match status" value="1"/>
</dbReference>
<dbReference type="Gene3D" id="2.40.420.20">
    <property type="match status" value="1"/>
</dbReference>
<feature type="domain" description="Multidrug resistance protein MdtA-like barrel-sandwich hybrid" evidence="3">
    <location>
        <begin position="70"/>
        <end position="192"/>
    </location>
</feature>
<name>A0A1G8JP32_9GAMM</name>
<dbReference type="Proteomes" id="UP000199527">
    <property type="component" value="Unassembled WGS sequence"/>
</dbReference>
<evidence type="ECO:0000259" key="4">
    <source>
        <dbReference type="Pfam" id="PF25954"/>
    </source>
</evidence>
<sequence length="360" mass="38715">MFKRFAVVLGGLLVILAVIGGIKFKQVQEGMAKLANFAPPPATVSVVEAKAVQWRPQVASVGTLNAIEGIELATEVSGLIDGIFFKSGQQVKAGQLLLTLNDDVEVASLAAYQAQAELAQIKFKRNEGLFRDNNISETDFDQSSADLKVANANVEQTKASIAKKNIKAPFSGVLGIRKFSLGQYISSGDALVTLQDTRSLYADFSVPEQYLPKLYTGQDVIFHASSAPETEFHGKVIAVEAKVDENTRNIAIRAEVPNDSGELHPGMYADIRLLMKETISPIVLPSTAISYSPFGDAVFVVEKDDQGNDVARRIYVQVGEQRGDGVAILSGLEQGMMVVNAGITKLENGTQVIISDAVQL</sequence>
<evidence type="ECO:0000313" key="6">
    <source>
        <dbReference type="Proteomes" id="UP000199527"/>
    </source>
</evidence>
<protein>
    <submittedName>
        <fullName evidence="5">Membrane fusion protein, multidrug efflux system</fullName>
    </submittedName>
</protein>
<dbReference type="Gene3D" id="2.40.50.100">
    <property type="match status" value="1"/>
</dbReference>
<dbReference type="AlphaFoldDB" id="A0A1G8JP32"/>
<organism evidence="5 6">
    <name type="scientific">Ferrimonas sediminum</name>
    <dbReference type="NCBI Taxonomy" id="718193"/>
    <lineage>
        <taxon>Bacteria</taxon>
        <taxon>Pseudomonadati</taxon>
        <taxon>Pseudomonadota</taxon>
        <taxon>Gammaproteobacteria</taxon>
        <taxon>Alteromonadales</taxon>
        <taxon>Ferrimonadaceae</taxon>
        <taxon>Ferrimonas</taxon>
    </lineage>
</organism>
<dbReference type="InterPro" id="IPR058625">
    <property type="entry name" value="MdtA-like_BSH"/>
</dbReference>
<dbReference type="PANTHER" id="PTHR30469">
    <property type="entry name" value="MULTIDRUG RESISTANCE PROTEIN MDTA"/>
    <property type="match status" value="1"/>
</dbReference>
<dbReference type="InterPro" id="IPR058792">
    <property type="entry name" value="Beta-barrel_RND_2"/>
</dbReference>
<gene>
    <name evidence="5" type="ORF">SAMN04488540_101111</name>
</gene>
<dbReference type="InterPro" id="IPR058624">
    <property type="entry name" value="MdtA-like_HH"/>
</dbReference>
<dbReference type="Gene3D" id="1.10.287.470">
    <property type="entry name" value="Helix hairpin bin"/>
    <property type="match status" value="1"/>
</dbReference>
<dbReference type="Pfam" id="PF25876">
    <property type="entry name" value="HH_MFP_RND"/>
    <property type="match status" value="1"/>
</dbReference>
<dbReference type="GO" id="GO:1990281">
    <property type="term" value="C:efflux pump complex"/>
    <property type="evidence" value="ECO:0007669"/>
    <property type="project" value="TreeGrafter"/>
</dbReference>
<dbReference type="SUPFAM" id="SSF111369">
    <property type="entry name" value="HlyD-like secretion proteins"/>
    <property type="match status" value="1"/>
</dbReference>
<dbReference type="Pfam" id="PF25917">
    <property type="entry name" value="BSH_RND"/>
    <property type="match status" value="1"/>
</dbReference>
<dbReference type="RefSeq" id="WP_176819145.1">
    <property type="nucleotide sequence ID" value="NZ_FNEM01000001.1"/>
</dbReference>
<accession>A0A1G8JP32</accession>
<evidence type="ECO:0000256" key="1">
    <source>
        <dbReference type="ARBA" id="ARBA00009477"/>
    </source>
</evidence>
<dbReference type="Gene3D" id="2.40.30.170">
    <property type="match status" value="1"/>
</dbReference>
<evidence type="ECO:0000259" key="3">
    <source>
        <dbReference type="Pfam" id="PF25917"/>
    </source>
</evidence>
<comment type="similarity">
    <text evidence="1">Belongs to the membrane fusion protein (MFP) (TC 8.A.1) family.</text>
</comment>
<dbReference type="PANTHER" id="PTHR30469:SF11">
    <property type="entry name" value="BLL4320 PROTEIN"/>
    <property type="match status" value="1"/>
</dbReference>
<reference evidence="6" key="1">
    <citation type="submission" date="2016-10" db="EMBL/GenBank/DDBJ databases">
        <authorList>
            <person name="Varghese N."/>
            <person name="Submissions S."/>
        </authorList>
    </citation>
    <scope>NUCLEOTIDE SEQUENCE [LARGE SCALE GENOMIC DNA]</scope>
    <source>
        <strain evidence="6">DSM 23317</strain>
    </source>
</reference>
<keyword evidence="6" id="KW-1185">Reference proteome</keyword>
<feature type="domain" description="Multidrug resistance protein MdtA-like alpha-helical hairpin" evidence="2">
    <location>
        <begin position="107"/>
        <end position="163"/>
    </location>
</feature>
<dbReference type="GO" id="GO:0015562">
    <property type="term" value="F:efflux transmembrane transporter activity"/>
    <property type="evidence" value="ECO:0007669"/>
    <property type="project" value="TreeGrafter"/>
</dbReference>